<sequence>MPSIGDGSTKLSCTIEIHMIMKGFEQMNDYGKLQLKKKLMELANPESTHLVEPIVKANARGRPSRKLDTCTRQDPSQFEVHEVLHSLSYFESNLRQDHWMTMPETGHIIAPKYNVVPVLLSKQLCLTFLPLRFVPLPQSLHKIIMIGFVNGCHFIEMRNLRASLKTPQVDWYDAKITHLNHMENPQVINEALDGVVENAAAERDIGIVHRVLLLELFHDGPSDEMRFMLGLRSILFSRVEFCLITGLKFGAIPHTELYEDVSNGIHHMYFGGQDVVTFAELEARIEKGQC</sequence>
<gene>
    <name evidence="1" type="ORF">Dsin_028731</name>
</gene>
<dbReference type="Proteomes" id="UP001281410">
    <property type="component" value="Unassembled WGS sequence"/>
</dbReference>
<keyword evidence="2" id="KW-1185">Reference proteome</keyword>
<dbReference type="AlphaFoldDB" id="A0AAD9ZRT6"/>
<reference evidence="1" key="1">
    <citation type="journal article" date="2023" name="Plant J.">
        <title>Genome sequences and population genomics provide insights into the demographic history, inbreeding, and mutation load of two 'living fossil' tree species of Dipteronia.</title>
        <authorList>
            <person name="Feng Y."/>
            <person name="Comes H.P."/>
            <person name="Chen J."/>
            <person name="Zhu S."/>
            <person name="Lu R."/>
            <person name="Zhang X."/>
            <person name="Li P."/>
            <person name="Qiu J."/>
            <person name="Olsen K.M."/>
            <person name="Qiu Y."/>
        </authorList>
    </citation>
    <scope>NUCLEOTIDE SEQUENCE</scope>
    <source>
        <strain evidence="1">NBL</strain>
    </source>
</reference>
<proteinExistence type="predicted"/>
<accession>A0AAD9ZRT6</accession>
<evidence type="ECO:0000313" key="1">
    <source>
        <dbReference type="EMBL" id="KAK3189170.1"/>
    </source>
</evidence>
<organism evidence="1 2">
    <name type="scientific">Dipteronia sinensis</name>
    <dbReference type="NCBI Taxonomy" id="43782"/>
    <lineage>
        <taxon>Eukaryota</taxon>
        <taxon>Viridiplantae</taxon>
        <taxon>Streptophyta</taxon>
        <taxon>Embryophyta</taxon>
        <taxon>Tracheophyta</taxon>
        <taxon>Spermatophyta</taxon>
        <taxon>Magnoliopsida</taxon>
        <taxon>eudicotyledons</taxon>
        <taxon>Gunneridae</taxon>
        <taxon>Pentapetalae</taxon>
        <taxon>rosids</taxon>
        <taxon>malvids</taxon>
        <taxon>Sapindales</taxon>
        <taxon>Sapindaceae</taxon>
        <taxon>Hippocastanoideae</taxon>
        <taxon>Acereae</taxon>
        <taxon>Dipteronia</taxon>
    </lineage>
</organism>
<comment type="caution">
    <text evidence="1">The sequence shown here is derived from an EMBL/GenBank/DDBJ whole genome shotgun (WGS) entry which is preliminary data.</text>
</comment>
<dbReference type="EMBL" id="JANJYJ010000009">
    <property type="protein sequence ID" value="KAK3189170.1"/>
    <property type="molecule type" value="Genomic_DNA"/>
</dbReference>
<dbReference type="PANTHER" id="PTHR48449:SF1">
    <property type="entry name" value="DUF1985 DOMAIN-CONTAINING PROTEIN"/>
    <property type="match status" value="1"/>
</dbReference>
<name>A0AAD9ZRT6_9ROSI</name>
<evidence type="ECO:0000313" key="2">
    <source>
        <dbReference type="Proteomes" id="UP001281410"/>
    </source>
</evidence>
<dbReference type="PANTHER" id="PTHR48449">
    <property type="entry name" value="DUF1985 DOMAIN-CONTAINING PROTEIN"/>
    <property type="match status" value="1"/>
</dbReference>
<protein>
    <submittedName>
        <fullName evidence="1">Uncharacterized protein</fullName>
    </submittedName>
</protein>